<evidence type="ECO:0000256" key="18">
    <source>
        <dbReference type="SAM" id="MobiDB-lite"/>
    </source>
</evidence>
<dbReference type="GO" id="GO:0017111">
    <property type="term" value="F:ribonucleoside triphosphate phosphatase activity"/>
    <property type="evidence" value="ECO:0007669"/>
    <property type="project" value="TreeGrafter"/>
</dbReference>
<evidence type="ECO:0000256" key="14">
    <source>
        <dbReference type="ARBA" id="ARBA00023180"/>
    </source>
</evidence>
<keyword evidence="11" id="KW-1133">Transmembrane helix</keyword>
<name>A0A8C6YB72_NAJNA</name>
<keyword evidence="13" id="KW-1015">Disulfide bond</keyword>
<dbReference type="Ensembl" id="ENSNNAT00000026963.1">
    <property type="protein sequence ID" value="ENSNNAP00000025724.1"/>
    <property type="gene ID" value="ENSNNAG00000016777.1"/>
</dbReference>
<keyword evidence="9 16" id="KW-0067">ATP-binding</keyword>
<organism evidence="19 20">
    <name type="scientific">Naja naja</name>
    <name type="common">Indian cobra</name>
    <dbReference type="NCBI Taxonomy" id="35670"/>
    <lineage>
        <taxon>Eukaryota</taxon>
        <taxon>Metazoa</taxon>
        <taxon>Chordata</taxon>
        <taxon>Craniata</taxon>
        <taxon>Vertebrata</taxon>
        <taxon>Euteleostomi</taxon>
        <taxon>Lepidosauria</taxon>
        <taxon>Squamata</taxon>
        <taxon>Bifurcata</taxon>
        <taxon>Unidentata</taxon>
        <taxon>Episquamata</taxon>
        <taxon>Toxicofera</taxon>
        <taxon>Serpentes</taxon>
        <taxon>Colubroidea</taxon>
        <taxon>Elapidae</taxon>
        <taxon>Elapinae</taxon>
        <taxon>Naja</taxon>
    </lineage>
</organism>
<evidence type="ECO:0000256" key="3">
    <source>
        <dbReference type="ARBA" id="ARBA00004141"/>
    </source>
</evidence>
<comment type="subcellular location">
    <subcellularLocation>
        <location evidence="3">Membrane</location>
        <topology evidence="3">Multi-pass membrane protein</topology>
    </subcellularLocation>
</comment>
<dbReference type="AlphaFoldDB" id="A0A8C6YB72"/>
<comment type="cofactor">
    <cofactor evidence="1">
        <name>Ca(2+)</name>
        <dbReference type="ChEBI" id="CHEBI:29108"/>
    </cofactor>
</comment>
<keyword evidence="6 16" id="KW-0547">Nucleotide-binding</keyword>
<keyword evidence="8" id="KW-0106">Calcium</keyword>
<keyword evidence="10" id="KW-0460">Magnesium</keyword>
<evidence type="ECO:0000256" key="11">
    <source>
        <dbReference type="ARBA" id="ARBA00022989"/>
    </source>
</evidence>
<evidence type="ECO:0000256" key="9">
    <source>
        <dbReference type="ARBA" id="ARBA00022840"/>
    </source>
</evidence>
<evidence type="ECO:0000256" key="17">
    <source>
        <dbReference type="RuleBase" id="RU003833"/>
    </source>
</evidence>
<evidence type="ECO:0000256" key="1">
    <source>
        <dbReference type="ARBA" id="ARBA00001913"/>
    </source>
</evidence>
<comment type="cofactor">
    <cofactor evidence="2">
        <name>Mg(2+)</name>
        <dbReference type="ChEBI" id="CHEBI:18420"/>
    </cofactor>
</comment>
<keyword evidence="20" id="KW-1185">Reference proteome</keyword>
<evidence type="ECO:0000313" key="19">
    <source>
        <dbReference type="Ensembl" id="ENSNNAP00000025724.1"/>
    </source>
</evidence>
<dbReference type="GO" id="GO:0005524">
    <property type="term" value="F:ATP binding"/>
    <property type="evidence" value="ECO:0007669"/>
    <property type="project" value="UniProtKB-KW"/>
</dbReference>
<dbReference type="InterPro" id="IPR000407">
    <property type="entry name" value="GDA1_CD39_NTPase"/>
</dbReference>
<evidence type="ECO:0000256" key="12">
    <source>
        <dbReference type="ARBA" id="ARBA00023136"/>
    </source>
</evidence>
<dbReference type="Gene3D" id="3.30.420.150">
    <property type="entry name" value="Exopolyphosphatase. Domain 2"/>
    <property type="match status" value="1"/>
</dbReference>
<dbReference type="PANTHER" id="PTHR11782">
    <property type="entry name" value="ADENOSINE/GUANOSINE DIPHOSPHATASE"/>
    <property type="match status" value="1"/>
</dbReference>
<dbReference type="OrthoDB" id="6372431at2759"/>
<dbReference type="PROSITE" id="PS01238">
    <property type="entry name" value="GDA1_CD39_NTPASE"/>
    <property type="match status" value="1"/>
</dbReference>
<dbReference type="GeneTree" id="ENSGT01150000286965"/>
<evidence type="ECO:0000256" key="2">
    <source>
        <dbReference type="ARBA" id="ARBA00001946"/>
    </source>
</evidence>
<accession>A0A8C6YB72</accession>
<keyword evidence="5" id="KW-0812">Transmembrane</keyword>
<comment type="similarity">
    <text evidence="4 17">Belongs to the GDA1/CD39 NTPase family.</text>
</comment>
<dbReference type="Gene3D" id="3.30.420.40">
    <property type="match status" value="1"/>
</dbReference>
<dbReference type="GO" id="GO:0045134">
    <property type="term" value="F:UDP phosphatase activity"/>
    <property type="evidence" value="ECO:0007669"/>
    <property type="project" value="TreeGrafter"/>
</dbReference>
<evidence type="ECO:0000313" key="20">
    <source>
        <dbReference type="Proteomes" id="UP000694559"/>
    </source>
</evidence>
<dbReference type="FunFam" id="3.30.420.40:FF:000068">
    <property type="entry name" value="Ectonucleoside triphosphate diphosphohydrolase 1"/>
    <property type="match status" value="1"/>
</dbReference>
<dbReference type="FunFam" id="3.30.420.150:FF:000002">
    <property type="entry name" value="Ectonucleoside triphosphate diphosphohydrolase 1"/>
    <property type="match status" value="1"/>
</dbReference>
<dbReference type="GO" id="GO:0005886">
    <property type="term" value="C:plasma membrane"/>
    <property type="evidence" value="ECO:0007669"/>
    <property type="project" value="TreeGrafter"/>
</dbReference>
<reference evidence="19" key="1">
    <citation type="submission" date="2025-08" db="UniProtKB">
        <authorList>
            <consortium name="Ensembl"/>
        </authorList>
    </citation>
    <scope>IDENTIFICATION</scope>
</reference>
<keyword evidence="14" id="KW-0325">Glycoprotein</keyword>
<dbReference type="Proteomes" id="UP000694559">
    <property type="component" value="Unplaced"/>
</dbReference>
<proteinExistence type="inferred from homology"/>
<dbReference type="OMA" id="FESPCTK"/>
<evidence type="ECO:0000256" key="4">
    <source>
        <dbReference type="ARBA" id="ARBA00009283"/>
    </source>
</evidence>
<keyword evidence="7 17" id="KW-0378">Hydrolase</keyword>
<keyword evidence="12" id="KW-0472">Membrane</keyword>
<gene>
    <name evidence="19" type="primary">ENTPD2</name>
</gene>
<evidence type="ECO:0000256" key="5">
    <source>
        <dbReference type="ARBA" id="ARBA00022692"/>
    </source>
</evidence>
<evidence type="ECO:0000256" key="7">
    <source>
        <dbReference type="ARBA" id="ARBA00022801"/>
    </source>
</evidence>
<feature type="region of interest" description="Disordered" evidence="18">
    <location>
        <begin position="492"/>
        <end position="516"/>
    </location>
</feature>
<feature type="active site" description="Proton acceptor" evidence="15">
    <location>
        <position position="165"/>
    </location>
</feature>
<sequence length="652" mass="71248">MSLKKVVVALLCALCLVAVVGLILLCVPTKDVLDPPDFKYGIVLDAGSSHTAMFVYKWPSDKENETGIVSQHSDCHVKGGGISSYSANPPAAGQSLVACLDQALKDVPKARHGITPLYLGATAGMRLLNISNSQASDSVLESVTSTLKKYPFDFRGARILSGEDEGLFGWVTANYLLENFIKYDWIGRWIRPKKSTVGAMDLGGASTQITFETTGAIESPSNQVMLKLYGQHYQVYTHSFLCYGMNEILIRLISKALKAKAYVLLLDNPCWPNGFKRSFSMESIYGSPCTRTEKPPNYFPMAMVNMSGSGDAAQCLAYAESLFQFTDCPYSSCSFNGVFQPPVEGNFIAFSAFFYTVDFLRSVMKRQVATPNDLREGAEAICTTPWSELLKKAPKLESFLPNYCSMATYVSLLLIRGYSFSNSTFPNIAFQKKVRLAGRKRDGVGGFCSGWGSVVGPESSCWIGAHKPKEETLCNCGFSAFAGRGHDHRLGAGLHAEPHQHDPGGRPQLPEGHHHWPLGRPHLPLCHHHPVQLGQHLLAAEVLQGPRGDVDLVRGGSLPSCLPWSFTGNSSILPNLRKEEIRTNGRANSAQRQTVPRMDPGHMQPPLFPASFFLPGGPCTPPVSPPLQEKGAAIDKETFWSPPGLPFVLLRC</sequence>
<evidence type="ECO:0000256" key="15">
    <source>
        <dbReference type="PIRSR" id="PIRSR600407-1"/>
    </source>
</evidence>
<evidence type="ECO:0000256" key="8">
    <source>
        <dbReference type="ARBA" id="ARBA00022837"/>
    </source>
</evidence>
<feature type="compositionally biased region" description="Basic and acidic residues" evidence="18">
    <location>
        <begin position="492"/>
        <end position="504"/>
    </location>
</feature>
<dbReference type="Pfam" id="PF01150">
    <property type="entry name" value="GDA1_CD39"/>
    <property type="match status" value="1"/>
</dbReference>
<evidence type="ECO:0000256" key="6">
    <source>
        <dbReference type="ARBA" id="ARBA00022741"/>
    </source>
</evidence>
<evidence type="ECO:0000256" key="16">
    <source>
        <dbReference type="PIRSR" id="PIRSR600407-2"/>
    </source>
</evidence>
<dbReference type="PANTHER" id="PTHR11782:SF33">
    <property type="entry name" value="ECTONUCLEOSIDE TRIPHOSPHATE DIPHOSPHOHYDROLASE 2"/>
    <property type="match status" value="1"/>
</dbReference>
<evidence type="ECO:0000256" key="10">
    <source>
        <dbReference type="ARBA" id="ARBA00022842"/>
    </source>
</evidence>
<dbReference type="GO" id="GO:0009134">
    <property type="term" value="P:nucleoside diphosphate catabolic process"/>
    <property type="evidence" value="ECO:0007669"/>
    <property type="project" value="TreeGrafter"/>
</dbReference>
<reference evidence="19" key="2">
    <citation type="submission" date="2025-09" db="UniProtKB">
        <authorList>
            <consortium name="Ensembl"/>
        </authorList>
    </citation>
    <scope>IDENTIFICATION</scope>
</reference>
<evidence type="ECO:0000256" key="13">
    <source>
        <dbReference type="ARBA" id="ARBA00023157"/>
    </source>
</evidence>
<dbReference type="GO" id="GO:0004382">
    <property type="term" value="F:GDP phosphatase activity"/>
    <property type="evidence" value="ECO:0007669"/>
    <property type="project" value="TreeGrafter"/>
</dbReference>
<feature type="binding site" evidence="16">
    <location>
        <begin position="204"/>
        <end position="208"/>
    </location>
    <ligand>
        <name>ATP</name>
        <dbReference type="ChEBI" id="CHEBI:30616"/>
    </ligand>
</feature>
<protein>
    <submittedName>
        <fullName evidence="19">Ectonucleoside triphosphate diphosphohydrolase 2</fullName>
    </submittedName>
</protein>